<name>A0A0E9S818_ANGAN</name>
<dbReference type="EMBL" id="GBXM01071230">
    <property type="protein sequence ID" value="JAH37347.1"/>
    <property type="molecule type" value="Transcribed_RNA"/>
</dbReference>
<dbReference type="AlphaFoldDB" id="A0A0E9S818"/>
<protein>
    <submittedName>
        <fullName evidence="1">Uncharacterized protein</fullName>
    </submittedName>
</protein>
<evidence type="ECO:0000313" key="1">
    <source>
        <dbReference type="EMBL" id="JAH37347.1"/>
    </source>
</evidence>
<accession>A0A0E9S818</accession>
<proteinExistence type="predicted"/>
<reference evidence="1" key="1">
    <citation type="submission" date="2014-11" db="EMBL/GenBank/DDBJ databases">
        <authorList>
            <person name="Amaro Gonzalez C."/>
        </authorList>
    </citation>
    <scope>NUCLEOTIDE SEQUENCE</scope>
</reference>
<reference evidence="1" key="2">
    <citation type="journal article" date="2015" name="Fish Shellfish Immunol.">
        <title>Early steps in the European eel (Anguilla anguilla)-Vibrio vulnificus interaction in the gills: Role of the RtxA13 toxin.</title>
        <authorList>
            <person name="Callol A."/>
            <person name="Pajuelo D."/>
            <person name="Ebbesson L."/>
            <person name="Teles M."/>
            <person name="MacKenzie S."/>
            <person name="Amaro C."/>
        </authorList>
    </citation>
    <scope>NUCLEOTIDE SEQUENCE</scope>
</reference>
<sequence length="35" mass="4218">MLKCNYLKCFISVTISTYGDSFYELFLYRKSIWAL</sequence>
<organism evidence="1">
    <name type="scientific">Anguilla anguilla</name>
    <name type="common">European freshwater eel</name>
    <name type="synonym">Muraena anguilla</name>
    <dbReference type="NCBI Taxonomy" id="7936"/>
    <lineage>
        <taxon>Eukaryota</taxon>
        <taxon>Metazoa</taxon>
        <taxon>Chordata</taxon>
        <taxon>Craniata</taxon>
        <taxon>Vertebrata</taxon>
        <taxon>Euteleostomi</taxon>
        <taxon>Actinopterygii</taxon>
        <taxon>Neopterygii</taxon>
        <taxon>Teleostei</taxon>
        <taxon>Anguilliformes</taxon>
        <taxon>Anguillidae</taxon>
        <taxon>Anguilla</taxon>
    </lineage>
</organism>